<dbReference type="HOGENOM" id="CLU_131157_0_0_1"/>
<gene>
    <name evidence="1" type="ORF">AMTR_s00134p00072180</name>
</gene>
<organism evidence="1 2">
    <name type="scientific">Amborella trichopoda</name>
    <dbReference type="NCBI Taxonomy" id="13333"/>
    <lineage>
        <taxon>Eukaryota</taxon>
        <taxon>Viridiplantae</taxon>
        <taxon>Streptophyta</taxon>
        <taxon>Embryophyta</taxon>
        <taxon>Tracheophyta</taxon>
        <taxon>Spermatophyta</taxon>
        <taxon>Magnoliopsida</taxon>
        <taxon>Amborellales</taxon>
        <taxon>Amborellaceae</taxon>
        <taxon>Amborella</taxon>
    </lineage>
</organism>
<protein>
    <submittedName>
        <fullName evidence="1">Uncharacterized protein</fullName>
    </submittedName>
</protein>
<evidence type="ECO:0000313" key="2">
    <source>
        <dbReference type="Proteomes" id="UP000017836"/>
    </source>
</evidence>
<dbReference type="Gramene" id="ERN02966">
    <property type="protein sequence ID" value="ERN02966"/>
    <property type="gene ID" value="AMTR_s00134p00072180"/>
</dbReference>
<dbReference type="EMBL" id="KI394460">
    <property type="protein sequence ID" value="ERN02966.1"/>
    <property type="molecule type" value="Genomic_DNA"/>
</dbReference>
<dbReference type="AlphaFoldDB" id="W1P5T1"/>
<accession>W1P5T1</accession>
<sequence>MAFACTGTIVLNGSQDDPICVGELVPPDLRFLIEILKAKSKTVQKILKVFRPEPNLVHQKIMMGRGDYCWSIIPFMVVGRTNGLVNFNVQRLGRLRTCRVDDPLLGSLLVVAPLTTLWSFSFTR</sequence>
<reference evidence="2" key="1">
    <citation type="journal article" date="2013" name="Science">
        <title>The Amborella genome and the evolution of flowering plants.</title>
        <authorList>
            <consortium name="Amborella Genome Project"/>
        </authorList>
    </citation>
    <scope>NUCLEOTIDE SEQUENCE [LARGE SCALE GENOMIC DNA]</scope>
</reference>
<keyword evidence="2" id="KW-1185">Reference proteome</keyword>
<name>W1P5T1_AMBTC</name>
<evidence type="ECO:0000313" key="1">
    <source>
        <dbReference type="EMBL" id="ERN02966.1"/>
    </source>
</evidence>
<dbReference type="Proteomes" id="UP000017836">
    <property type="component" value="Unassembled WGS sequence"/>
</dbReference>
<proteinExistence type="predicted"/>